<dbReference type="AlphaFoldDB" id="W6YEH2"/>
<feature type="chain" id="PRO_5004886331" description="SnoaL-like domain-containing protein" evidence="1">
    <location>
        <begin position="18"/>
        <end position="154"/>
    </location>
</feature>
<name>W6YEH2_COCC2</name>
<gene>
    <name evidence="2" type="ORF">COCCADRAFT_106150</name>
</gene>
<sequence length="154" mass="17295">MRVSLFVSALVAPLALAAPTLETRQAAPVKPAPCVRNSKVTVEETRVRSEQFAQAFIYKRDISKAFTFIAVDYVNHNPQVANGSAAAWEALSPFWNTANMTAKRNTFISPMSWVNYDSSFGDVVDRFRWEGGCIVEHWDQDEKFPEIKGCKAVY</sequence>
<dbReference type="Gene3D" id="3.10.450.50">
    <property type="match status" value="1"/>
</dbReference>
<accession>W6YEH2</accession>
<dbReference type="KEGG" id="bze:COCCADRAFT_106150"/>
<organism evidence="2 3">
    <name type="scientific">Cochliobolus carbonum (strain 26-R-13)</name>
    <name type="common">Maize leaf spot fungus</name>
    <name type="synonym">Bipolaris zeicola</name>
    <dbReference type="NCBI Taxonomy" id="930089"/>
    <lineage>
        <taxon>Eukaryota</taxon>
        <taxon>Fungi</taxon>
        <taxon>Dikarya</taxon>
        <taxon>Ascomycota</taxon>
        <taxon>Pezizomycotina</taxon>
        <taxon>Dothideomycetes</taxon>
        <taxon>Pleosporomycetidae</taxon>
        <taxon>Pleosporales</taxon>
        <taxon>Pleosporineae</taxon>
        <taxon>Pleosporaceae</taxon>
        <taxon>Bipolaris</taxon>
    </lineage>
</organism>
<dbReference type="GeneID" id="19143349"/>
<feature type="signal peptide" evidence="1">
    <location>
        <begin position="1"/>
        <end position="17"/>
    </location>
</feature>
<evidence type="ECO:0000256" key="1">
    <source>
        <dbReference type="SAM" id="SignalP"/>
    </source>
</evidence>
<evidence type="ECO:0000313" key="3">
    <source>
        <dbReference type="Proteomes" id="UP000053841"/>
    </source>
</evidence>
<proteinExistence type="predicted"/>
<dbReference type="InterPro" id="IPR032710">
    <property type="entry name" value="NTF2-like_dom_sf"/>
</dbReference>
<dbReference type="RefSeq" id="XP_007716116.1">
    <property type="nucleotide sequence ID" value="XM_007717926.1"/>
</dbReference>
<evidence type="ECO:0008006" key="4">
    <source>
        <dbReference type="Google" id="ProtNLM"/>
    </source>
</evidence>
<dbReference type="EMBL" id="KI964740">
    <property type="protein sequence ID" value="EUC29576.1"/>
    <property type="molecule type" value="Genomic_DNA"/>
</dbReference>
<dbReference type="eggNOG" id="ENOG502SPJZ">
    <property type="taxonomic scope" value="Eukaryota"/>
</dbReference>
<keyword evidence="1" id="KW-0732">Signal</keyword>
<keyword evidence="3" id="KW-1185">Reference proteome</keyword>
<dbReference type="Proteomes" id="UP000053841">
    <property type="component" value="Unassembled WGS sequence"/>
</dbReference>
<dbReference type="SUPFAM" id="SSF54427">
    <property type="entry name" value="NTF2-like"/>
    <property type="match status" value="1"/>
</dbReference>
<protein>
    <recommendedName>
        <fullName evidence="4">SnoaL-like domain-containing protein</fullName>
    </recommendedName>
</protein>
<evidence type="ECO:0000313" key="2">
    <source>
        <dbReference type="EMBL" id="EUC29576.1"/>
    </source>
</evidence>
<reference evidence="2 3" key="1">
    <citation type="journal article" date="2013" name="PLoS Genet.">
        <title>Comparative genome structure, secondary metabolite, and effector coding capacity across Cochliobolus pathogens.</title>
        <authorList>
            <person name="Condon B.J."/>
            <person name="Leng Y."/>
            <person name="Wu D."/>
            <person name="Bushley K.E."/>
            <person name="Ohm R.A."/>
            <person name="Otillar R."/>
            <person name="Martin J."/>
            <person name="Schackwitz W."/>
            <person name="Grimwood J."/>
            <person name="MohdZainudin N."/>
            <person name="Xue C."/>
            <person name="Wang R."/>
            <person name="Manning V.A."/>
            <person name="Dhillon B."/>
            <person name="Tu Z.J."/>
            <person name="Steffenson B.J."/>
            <person name="Salamov A."/>
            <person name="Sun H."/>
            <person name="Lowry S."/>
            <person name="LaButti K."/>
            <person name="Han J."/>
            <person name="Copeland A."/>
            <person name="Lindquist E."/>
            <person name="Barry K."/>
            <person name="Schmutz J."/>
            <person name="Baker S.E."/>
            <person name="Ciuffetti L.M."/>
            <person name="Grigoriev I.V."/>
            <person name="Zhong S."/>
            <person name="Turgeon B.G."/>
        </authorList>
    </citation>
    <scope>NUCLEOTIDE SEQUENCE [LARGE SCALE GENOMIC DNA]</scope>
    <source>
        <strain evidence="2 3">26-R-13</strain>
    </source>
</reference>
<dbReference type="OrthoDB" id="2820488at2759"/>
<dbReference type="HOGENOM" id="CLU_100997_3_2_1"/>